<feature type="transmembrane region" description="Helical" evidence="8">
    <location>
        <begin position="161"/>
        <end position="183"/>
    </location>
</feature>
<keyword evidence="6 8" id="KW-1133">Transmembrane helix</keyword>
<accession>M0HMR7</accession>
<dbReference type="Gene3D" id="1.20.1540.10">
    <property type="entry name" value="Rhomboid-like"/>
    <property type="match status" value="1"/>
</dbReference>
<proteinExistence type="inferred from homology"/>
<dbReference type="GO" id="GO:0016020">
    <property type="term" value="C:membrane"/>
    <property type="evidence" value="ECO:0007669"/>
    <property type="project" value="UniProtKB-SubCell"/>
</dbReference>
<evidence type="ECO:0000313" key="11">
    <source>
        <dbReference type="Proteomes" id="UP000011612"/>
    </source>
</evidence>
<comment type="subcellular location">
    <subcellularLocation>
        <location evidence="1">Membrane</location>
        <topology evidence="1">Multi-pass membrane protein</topology>
    </subcellularLocation>
</comment>
<gene>
    <name evidence="10" type="ORF">C453_12646</name>
</gene>
<dbReference type="STRING" id="1230453.C453_12646"/>
<feature type="transmembrane region" description="Helical" evidence="8">
    <location>
        <begin position="70"/>
        <end position="97"/>
    </location>
</feature>
<dbReference type="OrthoDB" id="169619at2157"/>
<dbReference type="GO" id="GO:0004252">
    <property type="term" value="F:serine-type endopeptidase activity"/>
    <property type="evidence" value="ECO:0007669"/>
    <property type="project" value="InterPro"/>
</dbReference>
<evidence type="ECO:0000256" key="5">
    <source>
        <dbReference type="ARBA" id="ARBA00022801"/>
    </source>
</evidence>
<dbReference type="PANTHER" id="PTHR43066:SF1">
    <property type="entry name" value="RHOMBOID PROTEIN 2"/>
    <property type="match status" value="1"/>
</dbReference>
<evidence type="ECO:0000259" key="9">
    <source>
        <dbReference type="Pfam" id="PF01694"/>
    </source>
</evidence>
<evidence type="ECO:0000256" key="3">
    <source>
        <dbReference type="ARBA" id="ARBA00022670"/>
    </source>
</evidence>
<dbReference type="InterPro" id="IPR022764">
    <property type="entry name" value="Peptidase_S54_rhomboid_dom"/>
</dbReference>
<dbReference type="InterPro" id="IPR035952">
    <property type="entry name" value="Rhomboid-like_sf"/>
</dbReference>
<sequence>MSGEWSGFEESHPGADETLVGAVLRNPVVQTLAVMVVVSVATWASTPFGLRREFFVLSAPLADNPWTLVTSIYAHAGLGHLASNAVMVLIFGSIVALASTPLRFHLFFLVTGVVAGSVQIVSMSFRGYVIAGTLGSSGATFGLMGYVLASNLFSKYVLDRLGLPMWLGILALLGASALLTSSYSAPGSALYTHFTGALLGLIAGRLRLLHK</sequence>
<dbReference type="Proteomes" id="UP000011612">
    <property type="component" value="Unassembled WGS sequence"/>
</dbReference>
<evidence type="ECO:0000256" key="6">
    <source>
        <dbReference type="ARBA" id="ARBA00022989"/>
    </source>
</evidence>
<feature type="domain" description="Peptidase S54 rhomboid" evidence="9">
    <location>
        <begin position="64"/>
        <end position="206"/>
    </location>
</feature>
<keyword evidence="3" id="KW-0645">Protease</keyword>
<reference evidence="10 11" key="1">
    <citation type="journal article" date="2014" name="PLoS Genet.">
        <title>Phylogenetically driven sequencing of extremely halophilic archaea reveals strategies for static and dynamic osmo-response.</title>
        <authorList>
            <person name="Becker E.A."/>
            <person name="Seitzer P.M."/>
            <person name="Tritt A."/>
            <person name="Larsen D."/>
            <person name="Krusor M."/>
            <person name="Yao A.I."/>
            <person name="Wu D."/>
            <person name="Madern D."/>
            <person name="Eisen J.A."/>
            <person name="Darling A.E."/>
            <person name="Facciotti M.T."/>
        </authorList>
    </citation>
    <scope>NUCLEOTIDE SEQUENCE [LARGE SCALE GENOMIC DNA]</scope>
    <source>
        <strain evidence="10 11">ATCC BAA-1513</strain>
    </source>
</reference>
<evidence type="ECO:0000256" key="8">
    <source>
        <dbReference type="SAM" id="Phobius"/>
    </source>
</evidence>
<evidence type="ECO:0000256" key="7">
    <source>
        <dbReference type="ARBA" id="ARBA00023136"/>
    </source>
</evidence>
<dbReference type="AlphaFoldDB" id="M0HMR7"/>
<dbReference type="RefSeq" id="WP_008324942.1">
    <property type="nucleotide sequence ID" value="NZ_AOLK01000020.1"/>
</dbReference>
<keyword evidence="4 8" id="KW-0812">Transmembrane</keyword>
<name>M0HMR7_HALEO</name>
<keyword evidence="11" id="KW-1185">Reference proteome</keyword>
<keyword evidence="5" id="KW-0378">Hydrolase</keyword>
<evidence type="ECO:0000256" key="4">
    <source>
        <dbReference type="ARBA" id="ARBA00022692"/>
    </source>
</evidence>
<keyword evidence="7 8" id="KW-0472">Membrane</keyword>
<protein>
    <submittedName>
        <fullName evidence="10">Rhomboid family protein</fullName>
    </submittedName>
</protein>
<comment type="similarity">
    <text evidence="2">Belongs to the peptidase S54 family.</text>
</comment>
<dbReference type="PANTHER" id="PTHR43066">
    <property type="entry name" value="RHOMBOID-RELATED PROTEIN"/>
    <property type="match status" value="1"/>
</dbReference>
<evidence type="ECO:0000256" key="1">
    <source>
        <dbReference type="ARBA" id="ARBA00004141"/>
    </source>
</evidence>
<dbReference type="GO" id="GO:0006508">
    <property type="term" value="P:proteolysis"/>
    <property type="evidence" value="ECO:0007669"/>
    <property type="project" value="UniProtKB-KW"/>
</dbReference>
<dbReference type="SUPFAM" id="SSF144091">
    <property type="entry name" value="Rhomboid-like"/>
    <property type="match status" value="1"/>
</dbReference>
<dbReference type="EMBL" id="AOLK01000020">
    <property type="protein sequence ID" value="ELZ84394.1"/>
    <property type="molecule type" value="Genomic_DNA"/>
</dbReference>
<comment type="caution">
    <text evidence="10">The sequence shown here is derived from an EMBL/GenBank/DDBJ whole genome shotgun (WGS) entry which is preliminary data.</text>
</comment>
<evidence type="ECO:0000256" key="2">
    <source>
        <dbReference type="ARBA" id="ARBA00009045"/>
    </source>
</evidence>
<evidence type="ECO:0000313" key="10">
    <source>
        <dbReference type="EMBL" id="ELZ84394.1"/>
    </source>
</evidence>
<dbReference type="Pfam" id="PF01694">
    <property type="entry name" value="Rhomboid"/>
    <property type="match status" value="1"/>
</dbReference>
<organism evidence="10 11">
    <name type="scientific">Haloferax elongans ATCC BAA-1513</name>
    <dbReference type="NCBI Taxonomy" id="1230453"/>
    <lineage>
        <taxon>Archaea</taxon>
        <taxon>Methanobacteriati</taxon>
        <taxon>Methanobacteriota</taxon>
        <taxon>Stenosarchaea group</taxon>
        <taxon>Halobacteria</taxon>
        <taxon>Halobacteriales</taxon>
        <taxon>Haloferacaceae</taxon>
        <taxon>Haloferax</taxon>
    </lineage>
</organism>
<feature type="transmembrane region" description="Helical" evidence="8">
    <location>
        <begin position="128"/>
        <end position="149"/>
    </location>
</feature>
<feature type="transmembrane region" description="Helical" evidence="8">
    <location>
        <begin position="189"/>
        <end position="208"/>
    </location>
</feature>
<feature type="transmembrane region" description="Helical" evidence="8">
    <location>
        <begin position="104"/>
        <end position="122"/>
    </location>
</feature>